<name>A0A811MEI8_9POAL</name>
<organism evidence="1 2">
    <name type="scientific">Miscanthus lutarioriparius</name>
    <dbReference type="NCBI Taxonomy" id="422564"/>
    <lineage>
        <taxon>Eukaryota</taxon>
        <taxon>Viridiplantae</taxon>
        <taxon>Streptophyta</taxon>
        <taxon>Embryophyta</taxon>
        <taxon>Tracheophyta</taxon>
        <taxon>Spermatophyta</taxon>
        <taxon>Magnoliopsida</taxon>
        <taxon>Liliopsida</taxon>
        <taxon>Poales</taxon>
        <taxon>Poaceae</taxon>
        <taxon>PACMAD clade</taxon>
        <taxon>Panicoideae</taxon>
        <taxon>Andropogonodae</taxon>
        <taxon>Andropogoneae</taxon>
        <taxon>Saccharinae</taxon>
        <taxon>Miscanthus</taxon>
    </lineage>
</organism>
<dbReference type="Proteomes" id="UP000604825">
    <property type="component" value="Unassembled WGS sequence"/>
</dbReference>
<sequence>MAASPCLSLYFAPDAIRGGFSFPAGPDGSRSAAPAAAHRPLAPPQQVLCTYRDEPRCLPVLLLSCVAPSPALPRSAVPPMRALAHHRPIALPWRSPAIARRQDSGVAVGSDCSRRSAGKRRLAGKKVAGALAIVVLAPDKSGDEEQS</sequence>
<dbReference type="EMBL" id="CAJGYO010000001">
    <property type="protein sequence ID" value="CAD6203666.1"/>
    <property type="molecule type" value="Genomic_DNA"/>
</dbReference>
<protein>
    <submittedName>
        <fullName evidence="1">Uncharacterized protein</fullName>
    </submittedName>
</protein>
<reference evidence="1" key="1">
    <citation type="submission" date="2020-10" db="EMBL/GenBank/DDBJ databases">
        <authorList>
            <person name="Han B."/>
            <person name="Lu T."/>
            <person name="Zhao Q."/>
            <person name="Huang X."/>
            <person name="Zhao Y."/>
        </authorList>
    </citation>
    <scope>NUCLEOTIDE SEQUENCE</scope>
</reference>
<proteinExistence type="predicted"/>
<keyword evidence="2" id="KW-1185">Reference proteome</keyword>
<evidence type="ECO:0000313" key="1">
    <source>
        <dbReference type="EMBL" id="CAD6203666.1"/>
    </source>
</evidence>
<comment type="caution">
    <text evidence="1">The sequence shown here is derived from an EMBL/GenBank/DDBJ whole genome shotgun (WGS) entry which is preliminary data.</text>
</comment>
<gene>
    <name evidence="1" type="ORF">NCGR_LOCUS1809</name>
</gene>
<evidence type="ECO:0000313" key="2">
    <source>
        <dbReference type="Proteomes" id="UP000604825"/>
    </source>
</evidence>
<dbReference type="AlphaFoldDB" id="A0A811MEI8"/>
<accession>A0A811MEI8</accession>